<dbReference type="InterPro" id="IPR050177">
    <property type="entry name" value="Lipid_A_modif_metabolic_enz"/>
</dbReference>
<gene>
    <name evidence="2" type="ORF">HUN01_10070</name>
</gene>
<dbReference type="EMBL" id="CP054698">
    <property type="protein sequence ID" value="QMS87916.1"/>
    <property type="molecule type" value="Genomic_DNA"/>
</dbReference>
<dbReference type="SUPFAM" id="SSF51735">
    <property type="entry name" value="NAD(P)-binding Rossmann-fold domains"/>
    <property type="match status" value="1"/>
</dbReference>
<dbReference type="Pfam" id="PF01370">
    <property type="entry name" value="Epimerase"/>
    <property type="match status" value="1"/>
</dbReference>
<dbReference type="InterPro" id="IPR036291">
    <property type="entry name" value="NAD(P)-bd_dom_sf"/>
</dbReference>
<keyword evidence="3" id="KW-1185">Reference proteome</keyword>
<dbReference type="InterPro" id="IPR001509">
    <property type="entry name" value="Epimerase_deHydtase"/>
</dbReference>
<dbReference type="PANTHER" id="PTHR43245:SF23">
    <property type="entry name" value="NAD(P)-BINDING DOMAIN-CONTAINING PROTEIN"/>
    <property type="match status" value="1"/>
</dbReference>
<reference evidence="3" key="1">
    <citation type="submission" date="2020-06" db="EMBL/GenBank/DDBJ databases">
        <title>Nostoc edaphicum CCNP1411 genome.</title>
        <authorList>
            <person name="Fidor A."/>
            <person name="Grabski M."/>
            <person name="Gawor J."/>
            <person name="Gromadka R."/>
            <person name="Wegrzyn G."/>
            <person name="Mazur-Marzec H."/>
        </authorList>
    </citation>
    <scope>NUCLEOTIDE SEQUENCE [LARGE SCALE GENOMIC DNA]</scope>
    <source>
        <strain evidence="3">CCNP1411</strain>
    </source>
</reference>
<evidence type="ECO:0000259" key="1">
    <source>
        <dbReference type="Pfam" id="PF01370"/>
    </source>
</evidence>
<dbReference type="RefSeq" id="WP_181931144.1">
    <property type="nucleotide sequence ID" value="NZ_CP054698.1"/>
</dbReference>
<proteinExistence type="predicted"/>
<organism evidence="2 3">
    <name type="scientific">Nostoc edaphicum CCNP1411</name>
    <dbReference type="NCBI Taxonomy" id="1472755"/>
    <lineage>
        <taxon>Bacteria</taxon>
        <taxon>Bacillati</taxon>
        <taxon>Cyanobacteriota</taxon>
        <taxon>Cyanophyceae</taxon>
        <taxon>Nostocales</taxon>
        <taxon>Nostocaceae</taxon>
        <taxon>Nostoc</taxon>
    </lineage>
</organism>
<dbReference type="KEGG" id="ned:HUN01_10070"/>
<dbReference type="Gene3D" id="3.40.50.720">
    <property type="entry name" value="NAD(P)-binding Rossmann-like Domain"/>
    <property type="match status" value="1"/>
</dbReference>
<evidence type="ECO:0000313" key="2">
    <source>
        <dbReference type="EMBL" id="QMS87916.1"/>
    </source>
</evidence>
<dbReference type="PANTHER" id="PTHR43245">
    <property type="entry name" value="BIFUNCTIONAL POLYMYXIN RESISTANCE PROTEIN ARNA"/>
    <property type="match status" value="1"/>
</dbReference>
<dbReference type="CDD" id="cd08946">
    <property type="entry name" value="SDR_e"/>
    <property type="match status" value="1"/>
</dbReference>
<evidence type="ECO:0000313" key="3">
    <source>
        <dbReference type="Proteomes" id="UP000514713"/>
    </source>
</evidence>
<sequence>MKILVTGTEGYIGSLLAPLLIQQGHEVIGLDTGFYKVGWLYNGTKVTAKTLNKDIRHITTEDLQGVEAVVHMAELSNDPLGQLAPNITYDINHKGSVHLAKLAKAAGIRRFIYTSSCSVYGFATEDYVHEESTINPQTAYAKCKALVEQDVKLLADDGFSPTFLRNATAYGASPRMRFDIVLNNLAGWAWTIKEIKMNSDGTPWRPLVHLLDICKAIICTLEAPRDVIHNQIFNVGDTNSNYQVKQIAQIVADIFTGCQLSFGKHDPDNRSYRVSFDKINQNLPGFKCEWDAQRGAQQLYNVFQQIDMDKETFESRGFTRLKQLEYLIRTQQIDQDFFWRTV</sequence>
<accession>A0A7D7L9R0</accession>
<name>A0A7D7L9R0_9NOSO</name>
<dbReference type="Proteomes" id="UP000514713">
    <property type="component" value="Chromosome"/>
</dbReference>
<protein>
    <submittedName>
        <fullName evidence="2">SDR family oxidoreductase</fullName>
    </submittedName>
</protein>
<dbReference type="AlphaFoldDB" id="A0A7D7L9R0"/>
<feature type="domain" description="NAD-dependent epimerase/dehydratase" evidence="1">
    <location>
        <begin position="3"/>
        <end position="236"/>
    </location>
</feature>